<protein>
    <submittedName>
        <fullName evidence="3">Uncharacterized protein</fullName>
    </submittedName>
</protein>
<evidence type="ECO:0000313" key="3">
    <source>
        <dbReference type="EMBL" id="MBA9053800.1"/>
    </source>
</evidence>
<evidence type="ECO:0000256" key="2">
    <source>
        <dbReference type="SAM" id="Phobius"/>
    </source>
</evidence>
<feature type="transmembrane region" description="Helical" evidence="2">
    <location>
        <begin position="140"/>
        <end position="163"/>
    </location>
</feature>
<dbReference type="GeneID" id="93981523"/>
<accession>A0A7W3NNH4</accession>
<dbReference type="EMBL" id="JACJIJ010000002">
    <property type="protein sequence ID" value="MBA9053800.1"/>
    <property type="molecule type" value="Genomic_DNA"/>
</dbReference>
<dbReference type="AlphaFoldDB" id="A0A7W3NNH4"/>
<comment type="caution">
    <text evidence="3">The sequence shown here is derived from an EMBL/GenBank/DDBJ whole genome shotgun (WGS) entry which is preliminary data.</text>
</comment>
<feature type="transmembrane region" description="Helical" evidence="2">
    <location>
        <begin position="86"/>
        <end position="119"/>
    </location>
</feature>
<dbReference type="Proteomes" id="UP000577386">
    <property type="component" value="Unassembled WGS sequence"/>
</dbReference>
<evidence type="ECO:0000256" key="1">
    <source>
        <dbReference type="SAM" id="MobiDB-lite"/>
    </source>
</evidence>
<keyword evidence="2" id="KW-0812">Transmembrane</keyword>
<name>A0A7W3NNH4_STRMR</name>
<reference evidence="3 4" key="1">
    <citation type="submission" date="2020-08" db="EMBL/GenBank/DDBJ databases">
        <title>Sequencing the genomes of 1000 actinobacteria strains.</title>
        <authorList>
            <person name="Klenk H.-P."/>
        </authorList>
    </citation>
    <scope>NUCLEOTIDE SEQUENCE [LARGE SCALE GENOMIC DNA]</scope>
    <source>
        <strain evidence="3 4">DSM 41827</strain>
    </source>
</reference>
<sequence length="584" mass="63491">MSTTDLPPPPQRQPQPARGTPLAPVVAPHASEASRLLCMGTYLDAEYRDRVIEELYLRRERVVAPSLGFDAARVLAHALRAQRTELAWSAVMVVLLVTGAAATGGWLLLLVVPGLLLTFGRRVRGGADDPPVRRRLPSFWLRWLGRVLLAYMLVTTIAVAVGAGGKGGGASLPVVGERGPDWLGFLTRVIGPGSVGRGAAWLALVVLLAVGACVAGEQVGLIRVLRGELSPRRFQDAAGDPAEGSAGPRFRQLGARIRLEQHAPLIMYHEARPFCGAGSAHDTWVLAVELRPDGTGRRQPIGNRTVLAAIRPFLEQLRDVAESAARTGSVVRDRLRQLEIDECVFLPVEGLLRREDAPYDRASFEQHRARAVEEGGEKRRHFLRIRVGGWEEDLVVTVFVRVHTQGRMLMLELAPHVLFPVREDFKDADHAAYRYANNNALGKTAYILTHVPGAPGQALITLGRRLVRGWRRLTGGYAAELPEGPAVSVRELAAEPDRSTFQSMDVDRYLKSVQDRIAYGVKAALAQAGYQTGEFAQKVVNISNGGINIDSVDGSTFAIGDRARATTTSGAPTPPQRSSDHDDQ</sequence>
<evidence type="ECO:0000313" key="4">
    <source>
        <dbReference type="Proteomes" id="UP000577386"/>
    </source>
</evidence>
<feature type="region of interest" description="Disordered" evidence="1">
    <location>
        <begin position="564"/>
        <end position="584"/>
    </location>
</feature>
<feature type="region of interest" description="Disordered" evidence="1">
    <location>
        <begin position="1"/>
        <end position="23"/>
    </location>
</feature>
<feature type="compositionally biased region" description="Pro residues" evidence="1">
    <location>
        <begin position="1"/>
        <end position="13"/>
    </location>
</feature>
<keyword evidence="4" id="KW-1185">Reference proteome</keyword>
<proteinExistence type="predicted"/>
<dbReference type="RefSeq" id="WP_182775763.1">
    <property type="nucleotide sequence ID" value="NZ_BAAAHW010000017.1"/>
</dbReference>
<keyword evidence="2" id="KW-0472">Membrane</keyword>
<organism evidence="3 4">
    <name type="scientific">Streptomyces murinus</name>
    <dbReference type="NCBI Taxonomy" id="33900"/>
    <lineage>
        <taxon>Bacteria</taxon>
        <taxon>Bacillati</taxon>
        <taxon>Actinomycetota</taxon>
        <taxon>Actinomycetes</taxon>
        <taxon>Kitasatosporales</taxon>
        <taxon>Streptomycetaceae</taxon>
        <taxon>Streptomyces</taxon>
    </lineage>
</organism>
<gene>
    <name evidence="3" type="ORF">HDA42_002978</name>
</gene>
<keyword evidence="2" id="KW-1133">Transmembrane helix</keyword>